<feature type="binding site" evidence="11">
    <location>
        <position position="431"/>
    </location>
    <ligand>
        <name>L-glutamate</name>
        <dbReference type="ChEBI" id="CHEBI:29985"/>
    </ligand>
</feature>
<dbReference type="GO" id="GO:0006751">
    <property type="term" value="P:glutathione catabolic process"/>
    <property type="evidence" value="ECO:0007669"/>
    <property type="project" value="UniProtKB-UniRule"/>
</dbReference>
<dbReference type="GO" id="GO:0036374">
    <property type="term" value="F:glutathione hydrolase activity"/>
    <property type="evidence" value="ECO:0007669"/>
    <property type="project" value="UniProtKB-UniRule"/>
</dbReference>
<evidence type="ECO:0000256" key="5">
    <source>
        <dbReference type="ARBA" id="ARBA00022679"/>
    </source>
</evidence>
<keyword evidence="4" id="KW-0645">Protease</keyword>
<feature type="signal peptide" evidence="13">
    <location>
        <begin position="1"/>
        <end position="21"/>
    </location>
</feature>
<dbReference type="GO" id="GO:0103068">
    <property type="term" value="F:leukotriene C4 gamma-glutamyl transferase activity"/>
    <property type="evidence" value="ECO:0007669"/>
    <property type="project" value="UniProtKB-EC"/>
</dbReference>
<dbReference type="FunFam" id="1.10.246.130:FF:000005">
    <property type="entry name" value="Gamma-glutamyltranspeptidase 1, putative"/>
    <property type="match status" value="1"/>
</dbReference>
<dbReference type="SUPFAM" id="SSF56235">
    <property type="entry name" value="N-terminal nucleophile aminohydrolases (Ntn hydrolases)"/>
    <property type="match status" value="1"/>
</dbReference>
<dbReference type="PRINTS" id="PR01210">
    <property type="entry name" value="GGTRANSPTASE"/>
</dbReference>
<sequence>MARTLLLKPLIGLLMLQNTLGTPVKRHISIYQDDDPSSFAPREPRLGAVASSSEICSHIGTSLLKAGGNAADAMVGTVACVGVVAMYHSGIGGGGFMLVRSPNGTYEFIDFRETAPAAAFENMYKNNTEASETGGLASGVPGELRGLHYLHEKYGVLPWEFVLKPAIKVARNGWKVNADLVRYMASATNNGQDNFLVNDKQFAIDFAPQGRLLQLNETITRKRLAKTLSIIAKEGPDAFYKGPIAEATIRALQASNGTMTLADLANYTVAIRKPSTITYGDYKLTACSAPSGGGVALAALKFMEGYPDIGDPSNINLTTHRLDESMRFAYAMRADLGDPSFVPGIEKFQEEMLSPATATAVRSKIFDNQTFPVAYYNPAGLESLETPGTSHVVTADKSGMAISLTTTVNLLFGSKLVVPETGVIMNNEMNDFSIPNTTNAFGYVPSPSNFIRPGKRPLSSIAPVIVEHLKLDNMANALYIAIGAAGGSRIITATIQNIVHMLNGNMTTAQALAQPRFHDQLVPAQVSFEYAFDNKTTAFMQQLGANVTWMAPGSSSAQGLRLLPNGTFEAAGEPRQLNSGGFAV</sequence>
<keyword evidence="5 12" id="KW-0808">Transferase</keyword>
<feature type="binding site" evidence="11">
    <location>
        <position position="487"/>
    </location>
    <ligand>
        <name>L-glutamate</name>
        <dbReference type="ChEBI" id="CHEBI:29985"/>
    </ligand>
</feature>
<gene>
    <name evidence="14" type="ORF">yc1106_07155</name>
</gene>
<dbReference type="InterPro" id="IPR000101">
    <property type="entry name" value="GGT_peptidase"/>
</dbReference>
<dbReference type="Gene3D" id="3.60.20.40">
    <property type="match status" value="1"/>
</dbReference>
<dbReference type="GO" id="GO:0005886">
    <property type="term" value="C:plasma membrane"/>
    <property type="evidence" value="ECO:0007669"/>
    <property type="project" value="TreeGrafter"/>
</dbReference>
<feature type="binding site" evidence="11">
    <location>
        <begin position="407"/>
        <end position="409"/>
    </location>
    <ligand>
        <name>L-glutamate</name>
        <dbReference type="ChEBI" id="CHEBI:29985"/>
    </ligand>
</feature>
<dbReference type="PANTHER" id="PTHR11686">
    <property type="entry name" value="GAMMA GLUTAMYL TRANSPEPTIDASE"/>
    <property type="match status" value="1"/>
</dbReference>
<keyword evidence="15" id="KW-1185">Reference proteome</keyword>
<keyword evidence="13" id="KW-0732">Signal</keyword>
<evidence type="ECO:0000256" key="7">
    <source>
        <dbReference type="ARBA" id="ARBA00023180"/>
    </source>
</evidence>
<dbReference type="Proteomes" id="UP001056012">
    <property type="component" value="Chromosome 5"/>
</dbReference>
<dbReference type="EMBL" id="CP089278">
    <property type="protein sequence ID" value="USP79881.1"/>
    <property type="molecule type" value="Genomic_DNA"/>
</dbReference>
<protein>
    <recommendedName>
        <fullName evidence="12">Glutathione hydrolase</fullName>
        <ecNumber evidence="12">2.3.2.2</ecNumber>
        <ecNumber evidence="12">3.4.19.13</ecNumber>
    </recommendedName>
    <alternativeName>
        <fullName evidence="12">Gamma-glutamyltransferase</fullName>
    </alternativeName>
    <alternativeName>
        <fullName evidence="12">Gamma-glutamyltranspeptidase</fullName>
    </alternativeName>
</protein>
<proteinExistence type="inferred from homology"/>
<evidence type="ECO:0000313" key="15">
    <source>
        <dbReference type="Proteomes" id="UP001056012"/>
    </source>
</evidence>
<accession>A0A9Q9DVX5</accession>
<evidence type="ECO:0000256" key="10">
    <source>
        <dbReference type="PIRSR" id="PIRSR600101-1"/>
    </source>
</evidence>
<evidence type="ECO:0000256" key="12">
    <source>
        <dbReference type="RuleBase" id="RU368068"/>
    </source>
</evidence>
<evidence type="ECO:0000256" key="4">
    <source>
        <dbReference type="ARBA" id="ARBA00022670"/>
    </source>
</evidence>
<feature type="binding site" evidence="11">
    <location>
        <position position="112"/>
    </location>
    <ligand>
        <name>L-glutamate</name>
        <dbReference type="ChEBI" id="CHEBI:29985"/>
    </ligand>
</feature>
<dbReference type="OrthoDB" id="1081007at2759"/>
<evidence type="ECO:0000256" key="3">
    <source>
        <dbReference type="ARBA" id="ARBA00009381"/>
    </source>
</evidence>
<evidence type="ECO:0000256" key="1">
    <source>
        <dbReference type="ARBA" id="ARBA00001049"/>
    </source>
</evidence>
<feature type="chain" id="PRO_5040190533" description="Glutathione hydrolase" evidence="13">
    <location>
        <begin position="22"/>
        <end position="584"/>
    </location>
</feature>
<keyword evidence="6 12" id="KW-0378">Hydrolase</keyword>
<dbReference type="NCBIfam" id="TIGR00066">
    <property type="entry name" value="g_glut_trans"/>
    <property type="match status" value="1"/>
</dbReference>
<name>A0A9Q9DVX5_CURCL</name>
<comment type="similarity">
    <text evidence="3">Belongs to the gamma-glutamyltransferase family.</text>
</comment>
<evidence type="ECO:0000256" key="9">
    <source>
        <dbReference type="ARBA" id="ARBA00047417"/>
    </source>
</evidence>
<reference evidence="14" key="1">
    <citation type="submission" date="2021-12" db="EMBL/GenBank/DDBJ databases">
        <title>Curvularia clavata genome.</title>
        <authorList>
            <person name="Cao Y."/>
        </authorList>
    </citation>
    <scope>NUCLEOTIDE SEQUENCE</scope>
    <source>
        <strain evidence="14">Yc1106</strain>
    </source>
</reference>
<evidence type="ECO:0000256" key="11">
    <source>
        <dbReference type="PIRSR" id="PIRSR600101-2"/>
    </source>
</evidence>
<organism evidence="14 15">
    <name type="scientific">Curvularia clavata</name>
    <dbReference type="NCBI Taxonomy" id="95742"/>
    <lineage>
        <taxon>Eukaryota</taxon>
        <taxon>Fungi</taxon>
        <taxon>Dikarya</taxon>
        <taxon>Ascomycota</taxon>
        <taxon>Pezizomycotina</taxon>
        <taxon>Dothideomycetes</taxon>
        <taxon>Pleosporomycetidae</taxon>
        <taxon>Pleosporales</taxon>
        <taxon>Pleosporineae</taxon>
        <taxon>Pleosporaceae</taxon>
        <taxon>Curvularia</taxon>
    </lineage>
</organism>
<dbReference type="VEuPathDB" id="FungiDB:yc1106_07155"/>
<dbReference type="InterPro" id="IPR043137">
    <property type="entry name" value="GGT_ssub_C"/>
</dbReference>
<comment type="catalytic activity">
    <reaction evidence="9 12">
        <text>an N-terminal (5-L-glutamyl)-[peptide] + an alpha-amino acid = 5-L-glutamyl amino acid + an N-terminal L-alpha-aminoacyl-[peptide]</text>
        <dbReference type="Rhea" id="RHEA:23904"/>
        <dbReference type="Rhea" id="RHEA-COMP:9780"/>
        <dbReference type="Rhea" id="RHEA-COMP:9795"/>
        <dbReference type="ChEBI" id="CHEBI:77644"/>
        <dbReference type="ChEBI" id="CHEBI:78597"/>
        <dbReference type="ChEBI" id="CHEBI:78599"/>
        <dbReference type="ChEBI" id="CHEBI:78608"/>
        <dbReference type="EC" id="2.3.2.2"/>
    </reaction>
</comment>
<evidence type="ECO:0000256" key="13">
    <source>
        <dbReference type="SAM" id="SignalP"/>
    </source>
</evidence>
<dbReference type="InterPro" id="IPR029055">
    <property type="entry name" value="Ntn_hydrolases_N"/>
</dbReference>
<comment type="pathway">
    <text evidence="12">Sulfur metabolism; glutathione metabolism.</text>
</comment>
<dbReference type="EC" id="2.3.2.2" evidence="12"/>
<evidence type="ECO:0000256" key="6">
    <source>
        <dbReference type="ARBA" id="ARBA00022801"/>
    </source>
</evidence>
<evidence type="ECO:0000256" key="8">
    <source>
        <dbReference type="ARBA" id="ARBA00023315"/>
    </source>
</evidence>
<dbReference type="EC" id="3.4.19.13" evidence="12"/>
<dbReference type="Pfam" id="PF01019">
    <property type="entry name" value="G_glu_transpept"/>
    <property type="match status" value="1"/>
</dbReference>
<evidence type="ECO:0000256" key="2">
    <source>
        <dbReference type="ARBA" id="ARBA00001089"/>
    </source>
</evidence>
<dbReference type="GO" id="GO:0006508">
    <property type="term" value="P:proteolysis"/>
    <property type="evidence" value="ECO:0007669"/>
    <property type="project" value="UniProtKB-KW"/>
</dbReference>
<comment type="catalytic activity">
    <reaction evidence="2 12">
        <text>glutathione + H2O = L-cysteinylglycine + L-glutamate</text>
        <dbReference type="Rhea" id="RHEA:28807"/>
        <dbReference type="ChEBI" id="CHEBI:15377"/>
        <dbReference type="ChEBI" id="CHEBI:29985"/>
        <dbReference type="ChEBI" id="CHEBI:57925"/>
        <dbReference type="ChEBI" id="CHEBI:61694"/>
        <dbReference type="EC" id="3.4.19.13"/>
    </reaction>
</comment>
<feature type="binding site" evidence="11">
    <location>
        <begin position="459"/>
        <end position="460"/>
    </location>
    <ligand>
        <name>L-glutamate</name>
        <dbReference type="ChEBI" id="CHEBI:29985"/>
    </ligand>
</feature>
<comment type="catalytic activity">
    <reaction evidence="1 12">
        <text>an S-substituted glutathione + H2O = an S-substituted L-cysteinylglycine + L-glutamate</text>
        <dbReference type="Rhea" id="RHEA:59468"/>
        <dbReference type="ChEBI" id="CHEBI:15377"/>
        <dbReference type="ChEBI" id="CHEBI:29985"/>
        <dbReference type="ChEBI" id="CHEBI:90779"/>
        <dbReference type="ChEBI" id="CHEBI:143103"/>
        <dbReference type="EC" id="3.4.19.13"/>
    </reaction>
</comment>
<comment type="function">
    <text evidence="12">Cleaves the gamma-glutamyl peptide bond of glutathione and glutathione conjugates.</text>
</comment>
<keyword evidence="7" id="KW-0325">Glycoprotein</keyword>
<evidence type="ECO:0000313" key="14">
    <source>
        <dbReference type="EMBL" id="USP79881.1"/>
    </source>
</evidence>
<dbReference type="InterPro" id="IPR043138">
    <property type="entry name" value="GGT_lsub"/>
</dbReference>
<dbReference type="FunFam" id="3.60.20.40:FF:000008">
    <property type="entry name" value="Gamma-glutamyltranspeptidase (Eurofung)"/>
    <property type="match status" value="1"/>
</dbReference>
<dbReference type="AlphaFoldDB" id="A0A9Q9DVX5"/>
<keyword evidence="8 12" id="KW-0012">Acyltransferase</keyword>
<dbReference type="Gene3D" id="1.10.246.130">
    <property type="match status" value="1"/>
</dbReference>
<feature type="active site" description="Nucleophile" evidence="10">
    <location>
        <position position="389"/>
    </location>
</feature>
<dbReference type="PANTHER" id="PTHR11686:SF62">
    <property type="entry name" value="GLUTATHIONE HYDROLASE"/>
    <property type="match status" value="1"/>
</dbReference>